<comment type="caution">
    <text evidence="2">The sequence shown here is derived from an EMBL/GenBank/DDBJ whole genome shotgun (WGS) entry which is preliminary data.</text>
</comment>
<gene>
    <name evidence="2" type="ORF">KB449_18225</name>
</gene>
<keyword evidence="1" id="KW-1133">Transmembrane helix</keyword>
<proteinExistence type="predicted"/>
<accession>A0ABT6TJA4</accession>
<name>A0ABT6TJA4_9BACL</name>
<protein>
    <submittedName>
        <fullName evidence="2">Uncharacterized protein</fullName>
    </submittedName>
</protein>
<sequence length="239" mass="27472">MTIKKQLATVFIFSVTVFMLAMFVIMWINLRGLISTPSKKDALKAMIASLETKYSEKFQVTSYQSFGPSGGKRLYCRIEALNTKEYFNAVVPQNDGNMPNDDYTLKKWGAFLEGIITGKDIVLDISYSNHIEDKENDDFEPEKTAITLTILSEDAESVQFKEKIYKVINELRKKKLEDMNVKVIETSNFTSDEAEALQRKTVSQMEDTVHGTSMRICNFMEYKTVEKRSDIKLSCHYKQ</sequence>
<evidence type="ECO:0000313" key="2">
    <source>
        <dbReference type="EMBL" id="MDI4646918.1"/>
    </source>
</evidence>
<keyword evidence="1" id="KW-0472">Membrane</keyword>
<evidence type="ECO:0000256" key="1">
    <source>
        <dbReference type="SAM" id="Phobius"/>
    </source>
</evidence>
<dbReference type="RefSeq" id="WP_282909728.1">
    <property type="nucleotide sequence ID" value="NZ_JAGRPV010000001.1"/>
</dbReference>
<keyword evidence="1" id="KW-0812">Transmembrane</keyword>
<reference evidence="2" key="1">
    <citation type="submission" date="2023-04" db="EMBL/GenBank/DDBJ databases">
        <title>Comparative genomic analysis of Cohnella hashimotonis sp. nov., isolated from the International Space Station.</title>
        <authorList>
            <person name="Venkateswaran K."/>
            <person name="Simpson A."/>
        </authorList>
    </citation>
    <scope>NUCLEOTIDE SEQUENCE</scope>
    <source>
        <strain evidence="2">F6_2S_P_1</strain>
    </source>
</reference>
<evidence type="ECO:0000313" key="3">
    <source>
        <dbReference type="Proteomes" id="UP001161691"/>
    </source>
</evidence>
<feature type="transmembrane region" description="Helical" evidence="1">
    <location>
        <begin position="7"/>
        <end position="30"/>
    </location>
</feature>
<dbReference type="Proteomes" id="UP001161691">
    <property type="component" value="Unassembled WGS sequence"/>
</dbReference>
<organism evidence="2 3">
    <name type="scientific">Cohnella hashimotonis</name>
    <dbReference type="NCBI Taxonomy" id="2826895"/>
    <lineage>
        <taxon>Bacteria</taxon>
        <taxon>Bacillati</taxon>
        <taxon>Bacillota</taxon>
        <taxon>Bacilli</taxon>
        <taxon>Bacillales</taxon>
        <taxon>Paenibacillaceae</taxon>
        <taxon>Cohnella</taxon>
    </lineage>
</organism>
<keyword evidence="3" id="KW-1185">Reference proteome</keyword>
<dbReference type="EMBL" id="JAGRPV010000001">
    <property type="protein sequence ID" value="MDI4646918.1"/>
    <property type="molecule type" value="Genomic_DNA"/>
</dbReference>